<evidence type="ECO:0000259" key="1">
    <source>
        <dbReference type="Pfam" id="PF13679"/>
    </source>
</evidence>
<dbReference type="InterPro" id="IPR029063">
    <property type="entry name" value="SAM-dependent_MTases_sf"/>
</dbReference>
<sequence length="388" mass="44641">MAEEVRDYIEKIFAKNPLKIVVSKAVSKDVRYRKITVVRKEKGYQIERLTQKQAFHENVSAWDEQKLIDMCAGWLGTGYGQLNAWTDGEECSVMVSKKGTASMVCKRTTQFNPQKIAAGHNRKKEYIFNEGDIIEPMIDMGILTSEGKVVRTMYDKFKQINRFAQIIDDVIKDKGYRNLNIIDFGCGKSYLTFILYYYFTEVKHMNVTMTGLDLKEDVIKHCNEAAAKYGYDGLHFEVGDINGYHSDKPVDMVITLHACDTATDYALYNAVYWNAKMIFSVPCCQHELNGQIESDNYSVLTRYGLIKERTAALMTDAIRAELLEYCGYRTQVMEFVDFAHTPKNLLIRAEKTGTKRKQSLDEVTRLMEEFHLSPTLYKLMLEGCMIKD</sequence>
<dbReference type="GO" id="GO:0005737">
    <property type="term" value="C:cytoplasm"/>
    <property type="evidence" value="ECO:0007669"/>
    <property type="project" value="TreeGrafter"/>
</dbReference>
<reference evidence="2 3" key="2">
    <citation type="submission" date="2008-11" db="EMBL/GenBank/DDBJ databases">
        <authorList>
            <person name="Fulton L."/>
            <person name="Clifton S."/>
            <person name="Fulton B."/>
            <person name="Xu J."/>
            <person name="Minx P."/>
            <person name="Pepin K.H."/>
            <person name="Johnson M."/>
            <person name="Bhonagiri V."/>
            <person name="Nash W.E."/>
            <person name="Mardis E.R."/>
            <person name="Wilson R.K."/>
        </authorList>
    </citation>
    <scope>NUCLEOTIDE SEQUENCE [LARGE SCALE GENOMIC DNA]</scope>
    <source>
        <strain evidence="2 3">ATCC 43243</strain>
    </source>
</reference>
<dbReference type="eggNOG" id="COG2263">
    <property type="taxonomic scope" value="Bacteria"/>
</dbReference>
<dbReference type="PANTHER" id="PTHR13369:SF3">
    <property type="entry name" value="METHYLTRANSFERASE DOMAIN-CONTAINING PROTEIN"/>
    <property type="match status" value="1"/>
</dbReference>
<keyword evidence="3" id="KW-1185">Reference proteome</keyword>
<dbReference type="PANTHER" id="PTHR13369">
    <property type="match status" value="1"/>
</dbReference>
<dbReference type="InterPro" id="IPR025714">
    <property type="entry name" value="Methyltranfer_dom"/>
</dbReference>
<evidence type="ECO:0000313" key="3">
    <source>
        <dbReference type="Proteomes" id="UP000003136"/>
    </source>
</evidence>
<comment type="caution">
    <text evidence="2">The sequence shown here is derived from an EMBL/GenBank/DDBJ whole genome shotgun (WGS) entry which is preliminary data.</text>
</comment>
<dbReference type="Gene3D" id="3.40.50.150">
    <property type="entry name" value="Vaccinia Virus protein VP39"/>
    <property type="match status" value="1"/>
</dbReference>
<dbReference type="HOGENOM" id="CLU_031012_1_0_9"/>
<dbReference type="Pfam" id="PF13679">
    <property type="entry name" value="Methyltransf_32"/>
    <property type="match status" value="1"/>
</dbReference>
<protein>
    <recommendedName>
        <fullName evidence="1">Methyltransferase domain-containing protein</fullName>
    </recommendedName>
</protein>
<gene>
    <name evidence="2" type="ORF">BACPEC_00626</name>
</gene>
<dbReference type="STRING" id="483218.BACPEC_00626"/>
<accession>B7APM0</accession>
<dbReference type="AlphaFoldDB" id="B7APM0"/>
<name>B7APM0_9FIRM</name>
<dbReference type="Proteomes" id="UP000003136">
    <property type="component" value="Unassembled WGS sequence"/>
</dbReference>
<dbReference type="SUPFAM" id="SSF53335">
    <property type="entry name" value="S-adenosyl-L-methionine-dependent methyltransferases"/>
    <property type="match status" value="1"/>
</dbReference>
<organism evidence="2 3">
    <name type="scientific">[Bacteroides] pectinophilus ATCC 43243</name>
    <dbReference type="NCBI Taxonomy" id="483218"/>
    <lineage>
        <taxon>Bacteria</taxon>
        <taxon>Bacillati</taxon>
        <taxon>Bacillota</taxon>
        <taxon>Clostridia</taxon>
        <taxon>Eubacteriales</taxon>
    </lineage>
</organism>
<proteinExistence type="predicted"/>
<dbReference type="CDD" id="cd02440">
    <property type="entry name" value="AdoMet_MTases"/>
    <property type="match status" value="1"/>
</dbReference>
<feature type="domain" description="Methyltransferase" evidence="1">
    <location>
        <begin position="155"/>
        <end position="290"/>
    </location>
</feature>
<evidence type="ECO:0000313" key="2">
    <source>
        <dbReference type="EMBL" id="EEC58494.1"/>
    </source>
</evidence>
<dbReference type="EMBL" id="ABVQ01000034">
    <property type="protein sequence ID" value="EEC58494.1"/>
    <property type="molecule type" value="Genomic_DNA"/>
</dbReference>
<reference evidence="2 3" key="1">
    <citation type="submission" date="2008-11" db="EMBL/GenBank/DDBJ databases">
        <title>Draft genome sequence of Bacteroides pectinophilus (ATCC 43243).</title>
        <authorList>
            <person name="Sudarsanam P."/>
            <person name="Ley R."/>
            <person name="Guruge J."/>
            <person name="Turnbaugh P.J."/>
            <person name="Mahowald M."/>
            <person name="Liep D."/>
            <person name="Gordon J."/>
        </authorList>
    </citation>
    <scope>NUCLEOTIDE SEQUENCE [LARGE SCALE GENOMIC DNA]</scope>
    <source>
        <strain evidence="2 3">ATCC 43243</strain>
    </source>
</reference>